<dbReference type="EMBL" id="CAJOBJ010038203">
    <property type="protein sequence ID" value="CAF4311865.1"/>
    <property type="molecule type" value="Genomic_DNA"/>
</dbReference>
<feature type="non-terminal residue" evidence="2">
    <location>
        <position position="47"/>
    </location>
</feature>
<dbReference type="Proteomes" id="UP000681720">
    <property type="component" value="Unassembled WGS sequence"/>
</dbReference>
<comment type="caution">
    <text evidence="2">The sequence shown here is derived from an EMBL/GenBank/DDBJ whole genome shotgun (WGS) entry which is preliminary data.</text>
</comment>
<evidence type="ECO:0000313" key="3">
    <source>
        <dbReference type="Proteomes" id="UP000681720"/>
    </source>
</evidence>
<protein>
    <submittedName>
        <fullName evidence="2">Uncharacterized protein</fullName>
    </submittedName>
</protein>
<organism evidence="2 3">
    <name type="scientific">Rotaria magnacalcarata</name>
    <dbReference type="NCBI Taxonomy" id="392030"/>
    <lineage>
        <taxon>Eukaryota</taxon>
        <taxon>Metazoa</taxon>
        <taxon>Spiralia</taxon>
        <taxon>Gnathifera</taxon>
        <taxon>Rotifera</taxon>
        <taxon>Eurotatoria</taxon>
        <taxon>Bdelloidea</taxon>
        <taxon>Philodinida</taxon>
        <taxon>Philodinidae</taxon>
        <taxon>Rotaria</taxon>
    </lineage>
</organism>
<accession>A0A8S2U2V7</accession>
<dbReference type="EMBL" id="CAJOBH010015485">
    <property type="protein sequence ID" value="CAF4187594.1"/>
    <property type="molecule type" value="Genomic_DNA"/>
</dbReference>
<proteinExistence type="predicted"/>
<reference evidence="2" key="1">
    <citation type="submission" date="2021-02" db="EMBL/GenBank/DDBJ databases">
        <authorList>
            <person name="Nowell W R."/>
        </authorList>
    </citation>
    <scope>NUCLEOTIDE SEQUENCE</scope>
</reference>
<evidence type="ECO:0000313" key="1">
    <source>
        <dbReference type="EMBL" id="CAF4187594.1"/>
    </source>
</evidence>
<gene>
    <name evidence="1" type="ORF">BYL167_LOCUS23096</name>
    <name evidence="2" type="ORF">GIL414_LOCUS26313</name>
</gene>
<dbReference type="AlphaFoldDB" id="A0A8S2U2V7"/>
<dbReference type="Proteomes" id="UP000681967">
    <property type="component" value="Unassembled WGS sequence"/>
</dbReference>
<name>A0A8S2U2V7_9BILA</name>
<sequence>MSTINKYELLKTEGAWNDRMKYVLSLSNKTEIEKHLKQSTSYEDLQM</sequence>
<evidence type="ECO:0000313" key="2">
    <source>
        <dbReference type="EMBL" id="CAF4311865.1"/>
    </source>
</evidence>